<keyword evidence="1" id="KW-0472">Membrane</keyword>
<gene>
    <name evidence="2" type="ORF">D3230_04495</name>
</gene>
<keyword evidence="1" id="KW-1133">Transmembrane helix</keyword>
<reference evidence="2 3" key="1">
    <citation type="submission" date="2018-09" db="EMBL/GenBank/DDBJ databases">
        <title>Comparative genomics of Leucobacter spp.</title>
        <authorList>
            <person name="Reis A.C."/>
            <person name="Kolvenbach B.A."/>
            <person name="Corvini P.F.X."/>
            <person name="Nunes O.C."/>
        </authorList>
    </citation>
    <scope>NUCLEOTIDE SEQUENCE [LARGE SCALE GENOMIC DNA]</scope>
    <source>
        <strain evidence="2 3">TAN 31504</strain>
    </source>
</reference>
<comment type="caution">
    <text evidence="2">The sequence shown here is derived from an EMBL/GenBank/DDBJ whole genome shotgun (WGS) entry which is preliminary data.</text>
</comment>
<keyword evidence="1" id="KW-0812">Transmembrane</keyword>
<evidence type="ECO:0000256" key="1">
    <source>
        <dbReference type="SAM" id="Phobius"/>
    </source>
</evidence>
<organism evidence="2 3">
    <name type="scientific">Leucobacter chromiireducens subsp. solipictus</name>
    <dbReference type="NCBI Taxonomy" id="398235"/>
    <lineage>
        <taxon>Bacteria</taxon>
        <taxon>Bacillati</taxon>
        <taxon>Actinomycetota</taxon>
        <taxon>Actinomycetes</taxon>
        <taxon>Micrococcales</taxon>
        <taxon>Microbacteriaceae</taxon>
        <taxon>Leucobacter</taxon>
    </lineage>
</organism>
<feature type="transmembrane region" description="Helical" evidence="1">
    <location>
        <begin position="72"/>
        <end position="88"/>
    </location>
</feature>
<keyword evidence="3" id="KW-1185">Reference proteome</keyword>
<proteinExistence type="predicted"/>
<dbReference type="EMBL" id="QYAC01000002">
    <property type="protein sequence ID" value="MBL3678556.1"/>
    <property type="molecule type" value="Genomic_DNA"/>
</dbReference>
<evidence type="ECO:0008006" key="4">
    <source>
        <dbReference type="Google" id="ProtNLM"/>
    </source>
</evidence>
<evidence type="ECO:0000313" key="2">
    <source>
        <dbReference type="EMBL" id="MBL3678556.1"/>
    </source>
</evidence>
<name>A0ABS1SF93_9MICO</name>
<protein>
    <recommendedName>
        <fullName evidence="4">SMODS and SLOG-associating 2TM effector domain-containing protein</fullName>
    </recommendedName>
</protein>
<sequence length="181" mass="20070">MHGVRTRRLARLAYEELQAETVAEAERAILEHAVARRELALLHARLRKIDGCRLEHTNELLKIELLSPVQPYFLLGGLGMLLGTIGAFSGLPQVVWLFAGCGALFAAMGFFQSRSQLQATVTASDRSIVKALLWATDTDLADSDLRARARKLVWGELEQVAGATVEKLPKLWELLVRKVRG</sequence>
<dbReference type="Proteomes" id="UP001645859">
    <property type="component" value="Unassembled WGS sequence"/>
</dbReference>
<accession>A0ABS1SF93</accession>
<evidence type="ECO:0000313" key="3">
    <source>
        <dbReference type="Proteomes" id="UP001645859"/>
    </source>
</evidence>
<feature type="transmembrane region" description="Helical" evidence="1">
    <location>
        <begin position="94"/>
        <end position="111"/>
    </location>
</feature>